<feature type="compositionally biased region" description="Low complexity" evidence="1">
    <location>
        <begin position="442"/>
        <end position="471"/>
    </location>
</feature>
<dbReference type="Pfam" id="PF00651">
    <property type="entry name" value="BTB"/>
    <property type="match status" value="1"/>
</dbReference>
<dbReference type="Gene3D" id="3.30.710.10">
    <property type="entry name" value="Potassium Channel Kv1.1, Chain A"/>
    <property type="match status" value="1"/>
</dbReference>
<proteinExistence type="predicted"/>
<feature type="compositionally biased region" description="Polar residues" evidence="1">
    <location>
        <begin position="368"/>
        <end position="377"/>
    </location>
</feature>
<gene>
    <name evidence="4" type="ORF">HDID_LOCUS5135</name>
</gene>
<keyword evidence="2" id="KW-1133">Transmembrane helix</keyword>
<keyword evidence="2" id="KW-0812">Transmembrane</keyword>
<evidence type="ECO:0000256" key="1">
    <source>
        <dbReference type="SAM" id="MobiDB-lite"/>
    </source>
</evidence>
<dbReference type="OrthoDB" id="6288502at2759"/>
<feature type="domain" description="BTB" evidence="3">
    <location>
        <begin position="15"/>
        <end position="127"/>
    </location>
</feature>
<sequence length="501" mass="54905">MHMWSCNTKGCSLAHDVTFKYQTVSFSCHKSLFGAASLHFKRIFDAIDLGLPVKSFPGVSVRVSPDTKHVTFEYEEPFDSLEAIHRYLHHPELEMDPQILPSVYKVAKMYQFSNVLRKCGDLLARTISLENIGEICPLVCLSFDRSEGPAIFEDETSRELAIAVKKFMIDNADAIVSSRTGQLSARLFIDVLETSQSQSRETFSSEANTPTEFDDWDLSERVLLYCSRRVQEHEPLDEGNYKTFEDKSSRKLNNKTHASALETVTDEIRMTISESQLAKFGRTDLVRGASVVLAAGWLRRYLAGRTTAPKLTVCLNADWLATICSYFCAFVINLALIINLFPLAFTPSQQTSPQSEKADHERSEEVSRQSSCTSEANDTGPPSPLFDTDVETCLLAKTSLGVPKALSLYLFAPTAGSISIHLGKLQGRLVSVSVKRRPAPSGPGSSGSSSVAGAPGNAGLVLPALSASILLPPSPPPEPNDPNMMSVVIPSDRNSTTREST</sequence>
<feature type="region of interest" description="Disordered" evidence="1">
    <location>
        <begin position="350"/>
        <end position="384"/>
    </location>
</feature>
<evidence type="ECO:0000259" key="3">
    <source>
        <dbReference type="SMART" id="SM00225"/>
    </source>
</evidence>
<feature type="transmembrane region" description="Helical" evidence="2">
    <location>
        <begin position="319"/>
        <end position="345"/>
    </location>
</feature>
<protein>
    <recommendedName>
        <fullName evidence="3">BTB domain-containing protein</fullName>
    </recommendedName>
</protein>
<name>A0A3P6ZXK6_HYMDI</name>
<feature type="compositionally biased region" description="Polar residues" evidence="1">
    <location>
        <begin position="492"/>
        <end position="501"/>
    </location>
</feature>
<dbReference type="SUPFAM" id="SSF54695">
    <property type="entry name" value="POZ domain"/>
    <property type="match status" value="1"/>
</dbReference>
<dbReference type="InterPro" id="IPR011333">
    <property type="entry name" value="SKP1/BTB/POZ_sf"/>
</dbReference>
<dbReference type="EMBL" id="UYSG01002385">
    <property type="protein sequence ID" value="VDL57453.1"/>
    <property type="molecule type" value="Genomic_DNA"/>
</dbReference>
<evidence type="ECO:0000313" key="4">
    <source>
        <dbReference type="EMBL" id="VDL57453.1"/>
    </source>
</evidence>
<organism evidence="4 5">
    <name type="scientific">Hymenolepis diminuta</name>
    <name type="common">Rat tapeworm</name>
    <dbReference type="NCBI Taxonomy" id="6216"/>
    <lineage>
        <taxon>Eukaryota</taxon>
        <taxon>Metazoa</taxon>
        <taxon>Spiralia</taxon>
        <taxon>Lophotrochozoa</taxon>
        <taxon>Platyhelminthes</taxon>
        <taxon>Cestoda</taxon>
        <taxon>Eucestoda</taxon>
        <taxon>Cyclophyllidea</taxon>
        <taxon>Hymenolepididae</taxon>
        <taxon>Hymenolepis</taxon>
    </lineage>
</organism>
<evidence type="ECO:0000256" key="2">
    <source>
        <dbReference type="SAM" id="Phobius"/>
    </source>
</evidence>
<dbReference type="InterPro" id="IPR000210">
    <property type="entry name" value="BTB/POZ_dom"/>
</dbReference>
<dbReference type="AlphaFoldDB" id="A0A3P6ZXK6"/>
<dbReference type="CDD" id="cd18186">
    <property type="entry name" value="BTB_POZ_ZBTB_KLHL-like"/>
    <property type="match status" value="1"/>
</dbReference>
<feature type="compositionally biased region" description="Basic and acidic residues" evidence="1">
    <location>
        <begin position="356"/>
        <end position="367"/>
    </location>
</feature>
<feature type="region of interest" description="Disordered" evidence="1">
    <location>
        <begin position="435"/>
        <end position="501"/>
    </location>
</feature>
<dbReference type="SMART" id="SM00225">
    <property type="entry name" value="BTB"/>
    <property type="match status" value="1"/>
</dbReference>
<keyword evidence="2" id="KW-0472">Membrane</keyword>
<accession>A0A3P6ZXK6</accession>
<dbReference type="Proteomes" id="UP000274504">
    <property type="component" value="Unassembled WGS sequence"/>
</dbReference>
<evidence type="ECO:0000313" key="5">
    <source>
        <dbReference type="Proteomes" id="UP000274504"/>
    </source>
</evidence>
<reference evidence="4 5" key="1">
    <citation type="submission" date="2018-11" db="EMBL/GenBank/DDBJ databases">
        <authorList>
            <consortium name="Pathogen Informatics"/>
        </authorList>
    </citation>
    <scope>NUCLEOTIDE SEQUENCE [LARGE SCALE GENOMIC DNA]</scope>
</reference>